<comment type="caution">
    <text evidence="2">The sequence shown here is derived from an EMBL/GenBank/DDBJ whole genome shotgun (WGS) entry which is preliminary data.</text>
</comment>
<keyword evidence="3" id="KW-1185">Reference proteome</keyword>
<feature type="region of interest" description="Disordered" evidence="1">
    <location>
        <begin position="1"/>
        <end position="132"/>
    </location>
</feature>
<evidence type="ECO:0000313" key="2">
    <source>
        <dbReference type="EMBL" id="KAK4743053.1"/>
    </source>
</evidence>
<dbReference type="PANTHER" id="PTHR36756">
    <property type="entry name" value="EXPRESSED PROTEIN"/>
    <property type="match status" value="1"/>
</dbReference>
<dbReference type="EMBL" id="JAXIOK010000023">
    <property type="protein sequence ID" value="KAK4743053.1"/>
    <property type="molecule type" value="Genomic_DNA"/>
</dbReference>
<feature type="compositionally biased region" description="Basic and acidic residues" evidence="1">
    <location>
        <begin position="111"/>
        <end position="122"/>
    </location>
</feature>
<sequence>MSLPEGTGGFGFGPHGGATRRLPNWMLAKHSGDPLNRSEDSVKKAEDLNNGDGLGSESQCKRKPKNLVLHTENDMSKNKQGSTAEGKRNRGKRKMSIPNAGSDVGIQENVTEGKKSWRDTKGVRKSAPRGRKRARRELIPVLEDNDMSVITGAVGGDDDDNEVDLTVEDLISIAYECVSANGDTEEQSLAHIPSKDAVLTAEPRSVPVNPVDTIADELKLPTFMSENSRETVLEEEIVVPIEKTGDSAQDMLNVLLGPLLNKCK</sequence>
<accession>A0AAN7GFK7</accession>
<gene>
    <name evidence="2" type="ORF">SAY87_001054</name>
</gene>
<feature type="compositionally biased region" description="Gly residues" evidence="1">
    <location>
        <begin position="1"/>
        <end position="16"/>
    </location>
</feature>
<feature type="compositionally biased region" description="Basic and acidic residues" evidence="1">
    <location>
        <begin position="30"/>
        <end position="47"/>
    </location>
</feature>
<feature type="compositionally biased region" description="Basic residues" evidence="1">
    <location>
        <begin position="123"/>
        <end position="132"/>
    </location>
</feature>
<proteinExistence type="predicted"/>
<evidence type="ECO:0000313" key="3">
    <source>
        <dbReference type="Proteomes" id="UP001345219"/>
    </source>
</evidence>
<dbReference type="Proteomes" id="UP001345219">
    <property type="component" value="Chromosome 1"/>
</dbReference>
<reference evidence="2 3" key="1">
    <citation type="journal article" date="2023" name="Hortic Res">
        <title>Pangenome of water caltrop reveals structural variations and asymmetric subgenome divergence after allopolyploidization.</title>
        <authorList>
            <person name="Zhang X."/>
            <person name="Chen Y."/>
            <person name="Wang L."/>
            <person name="Yuan Y."/>
            <person name="Fang M."/>
            <person name="Shi L."/>
            <person name="Lu R."/>
            <person name="Comes H.P."/>
            <person name="Ma Y."/>
            <person name="Chen Y."/>
            <person name="Huang G."/>
            <person name="Zhou Y."/>
            <person name="Zheng Z."/>
            <person name="Qiu Y."/>
        </authorList>
    </citation>
    <scope>NUCLEOTIDE SEQUENCE [LARGE SCALE GENOMIC DNA]</scope>
    <source>
        <tissue evidence="2">Roots</tissue>
    </source>
</reference>
<dbReference type="PANTHER" id="PTHR36756:SF1">
    <property type="entry name" value="EXPRESSED PROTEIN"/>
    <property type="match status" value="1"/>
</dbReference>
<name>A0AAN7GFK7_9MYRT</name>
<protein>
    <submittedName>
        <fullName evidence="2">Uncharacterized protein</fullName>
    </submittedName>
</protein>
<evidence type="ECO:0000256" key="1">
    <source>
        <dbReference type="SAM" id="MobiDB-lite"/>
    </source>
</evidence>
<dbReference type="AlphaFoldDB" id="A0AAN7GFK7"/>
<organism evidence="2 3">
    <name type="scientific">Trapa incisa</name>
    <dbReference type="NCBI Taxonomy" id="236973"/>
    <lineage>
        <taxon>Eukaryota</taxon>
        <taxon>Viridiplantae</taxon>
        <taxon>Streptophyta</taxon>
        <taxon>Embryophyta</taxon>
        <taxon>Tracheophyta</taxon>
        <taxon>Spermatophyta</taxon>
        <taxon>Magnoliopsida</taxon>
        <taxon>eudicotyledons</taxon>
        <taxon>Gunneridae</taxon>
        <taxon>Pentapetalae</taxon>
        <taxon>rosids</taxon>
        <taxon>malvids</taxon>
        <taxon>Myrtales</taxon>
        <taxon>Lythraceae</taxon>
        <taxon>Trapa</taxon>
    </lineage>
</organism>